<dbReference type="Proteomes" id="UP000294597">
    <property type="component" value="Unassembled WGS sequence"/>
</dbReference>
<dbReference type="InterPro" id="IPR018490">
    <property type="entry name" value="cNMP-bd_dom_sf"/>
</dbReference>
<dbReference type="SUPFAM" id="SSF51206">
    <property type="entry name" value="cAMP-binding domain-like"/>
    <property type="match status" value="1"/>
</dbReference>
<dbReference type="CDD" id="cd00038">
    <property type="entry name" value="CAP_ED"/>
    <property type="match status" value="1"/>
</dbReference>
<gene>
    <name evidence="2" type="ORF">E0F98_14250</name>
</gene>
<dbReference type="Pfam" id="PF00027">
    <property type="entry name" value="cNMP_binding"/>
    <property type="match status" value="1"/>
</dbReference>
<reference evidence="2 3" key="1">
    <citation type="submission" date="2019-03" db="EMBL/GenBank/DDBJ databases">
        <title>Flavobacterium TSA-D2 sp. nov., isolated from arctic soil.</title>
        <authorList>
            <person name="Chaudhary D.K."/>
        </authorList>
    </citation>
    <scope>NUCLEOTIDE SEQUENCE [LARGE SCALE GENOMIC DNA]</scope>
    <source>
        <strain evidence="2 3">TSA-D2</strain>
    </source>
</reference>
<sequence length="196" mass="23188">MIEHPSFQNNILNYVDLSNDEWAQFSSCYTLEKVDKNTVILKEGDVCEYESYVLEGCFKIFYQDENLREYILYFAIEDWWVLDIGSFVSGSPSKLNIQALEDSVILTINRAKKEELYRTIPKVEKLFRIMNQKTLAATQLRMISMLHKTADRRYLDFNERYPTLGQRIPQHQIAAYLGISHEFLSKVRKRVLRDKK</sequence>
<dbReference type="Gene3D" id="2.60.120.10">
    <property type="entry name" value="Jelly Rolls"/>
    <property type="match status" value="1"/>
</dbReference>
<proteinExistence type="predicted"/>
<feature type="domain" description="Cyclic nucleotide-binding" evidence="1">
    <location>
        <begin position="13"/>
        <end position="116"/>
    </location>
</feature>
<dbReference type="EMBL" id="SMFO01000014">
    <property type="protein sequence ID" value="TDE01729.1"/>
    <property type="molecule type" value="Genomic_DNA"/>
</dbReference>
<keyword evidence="3" id="KW-1185">Reference proteome</keyword>
<protein>
    <submittedName>
        <fullName evidence="2">Crp/Fnr family transcriptional regulator</fullName>
    </submittedName>
</protein>
<dbReference type="RefSeq" id="WP_132112644.1">
    <property type="nucleotide sequence ID" value="NZ_SMFO01000014.1"/>
</dbReference>
<dbReference type="PROSITE" id="PS50042">
    <property type="entry name" value="CNMP_BINDING_3"/>
    <property type="match status" value="1"/>
</dbReference>
<evidence type="ECO:0000259" key="1">
    <source>
        <dbReference type="PROSITE" id="PS50042"/>
    </source>
</evidence>
<accession>A0A4R5CMW1</accession>
<name>A0A4R5CMW1_9FLAO</name>
<dbReference type="InterPro" id="IPR014710">
    <property type="entry name" value="RmlC-like_jellyroll"/>
</dbReference>
<organism evidence="2 3">
    <name type="scientific">Flavobacterium hiemivividum</name>
    <dbReference type="NCBI Taxonomy" id="2541734"/>
    <lineage>
        <taxon>Bacteria</taxon>
        <taxon>Pseudomonadati</taxon>
        <taxon>Bacteroidota</taxon>
        <taxon>Flavobacteriia</taxon>
        <taxon>Flavobacteriales</taxon>
        <taxon>Flavobacteriaceae</taxon>
        <taxon>Flavobacterium</taxon>
    </lineage>
</organism>
<comment type="caution">
    <text evidence="2">The sequence shown here is derived from an EMBL/GenBank/DDBJ whole genome shotgun (WGS) entry which is preliminary data.</text>
</comment>
<dbReference type="AlphaFoldDB" id="A0A4R5CMW1"/>
<dbReference type="InterPro" id="IPR000595">
    <property type="entry name" value="cNMP-bd_dom"/>
</dbReference>
<evidence type="ECO:0000313" key="2">
    <source>
        <dbReference type="EMBL" id="TDE01729.1"/>
    </source>
</evidence>
<evidence type="ECO:0000313" key="3">
    <source>
        <dbReference type="Proteomes" id="UP000294597"/>
    </source>
</evidence>